<accession>A0A974HXA9</accession>
<evidence type="ECO:0000313" key="3">
    <source>
        <dbReference type="Proteomes" id="UP000694892"/>
    </source>
</evidence>
<evidence type="ECO:0000259" key="1">
    <source>
        <dbReference type="Pfam" id="PF26215"/>
    </source>
</evidence>
<evidence type="ECO:0000313" key="2">
    <source>
        <dbReference type="EMBL" id="OCT93754.1"/>
    </source>
</evidence>
<protein>
    <recommendedName>
        <fullName evidence="1">Helix-turn-helix domain-containing protein</fullName>
    </recommendedName>
</protein>
<gene>
    <name evidence="2" type="ORF">XELAEV_18011426mg</name>
</gene>
<sequence length="270" mass="31282">MEKETYAGKKVKFDFSQSVISLSRKNIESIQHQTVIFNCNVFYSAVQAHYMFRAEPFIKDVNVKIIAGHLVTNLYRKEMDRNNILRTKSFHNPRIIKAIPKGQYLRAKKIASSDLLFEKAALDLTDRFKARGYSSQKLENKSLLAQKPRGHKNSALTFVSKYDNQSKEIEKVIKQFWPLLQMDKDYGHLFTEFPQFAYRRGPTLRDLISPTEPRQKEQDPQCRDKIGTFPCYNCNCCTSIIKGPNIHHPTKGTEIKLRAIATCMSTYVVY</sequence>
<dbReference type="PANTHER" id="PTHR21301:SF12">
    <property type="match status" value="1"/>
</dbReference>
<name>A0A974HXA9_XENLA</name>
<dbReference type="PANTHER" id="PTHR21301">
    <property type="entry name" value="REVERSE TRANSCRIPTASE"/>
    <property type="match status" value="1"/>
</dbReference>
<dbReference type="EMBL" id="CM004468">
    <property type="protein sequence ID" value="OCT93754.1"/>
    <property type="molecule type" value="Genomic_DNA"/>
</dbReference>
<proteinExistence type="predicted"/>
<organism evidence="2 3">
    <name type="scientific">Xenopus laevis</name>
    <name type="common">African clawed frog</name>
    <dbReference type="NCBI Taxonomy" id="8355"/>
    <lineage>
        <taxon>Eukaryota</taxon>
        <taxon>Metazoa</taxon>
        <taxon>Chordata</taxon>
        <taxon>Craniata</taxon>
        <taxon>Vertebrata</taxon>
        <taxon>Euteleostomi</taxon>
        <taxon>Amphibia</taxon>
        <taxon>Batrachia</taxon>
        <taxon>Anura</taxon>
        <taxon>Pipoidea</taxon>
        <taxon>Pipidae</taxon>
        <taxon>Xenopodinae</taxon>
        <taxon>Xenopus</taxon>
        <taxon>Xenopus</taxon>
    </lineage>
</organism>
<dbReference type="AlphaFoldDB" id="A0A974HXA9"/>
<feature type="domain" description="Helix-turn-helix" evidence="1">
    <location>
        <begin position="84"/>
        <end position="139"/>
    </location>
</feature>
<dbReference type="InterPro" id="IPR058912">
    <property type="entry name" value="HTH_animal"/>
</dbReference>
<dbReference type="Pfam" id="PF26215">
    <property type="entry name" value="HTH_animal"/>
    <property type="match status" value="1"/>
</dbReference>
<reference evidence="3" key="1">
    <citation type="journal article" date="2016" name="Nature">
        <title>Genome evolution in the allotetraploid frog Xenopus laevis.</title>
        <authorList>
            <person name="Session A.M."/>
            <person name="Uno Y."/>
            <person name="Kwon T."/>
            <person name="Chapman J.A."/>
            <person name="Toyoda A."/>
            <person name="Takahashi S."/>
            <person name="Fukui A."/>
            <person name="Hikosaka A."/>
            <person name="Suzuki A."/>
            <person name="Kondo M."/>
            <person name="van Heeringen S.J."/>
            <person name="Quigley I."/>
            <person name="Heinz S."/>
            <person name="Ogino H."/>
            <person name="Ochi H."/>
            <person name="Hellsten U."/>
            <person name="Lyons J.B."/>
            <person name="Simakov O."/>
            <person name="Putnam N."/>
            <person name="Stites J."/>
            <person name="Kuroki Y."/>
            <person name="Tanaka T."/>
            <person name="Michiue T."/>
            <person name="Watanabe M."/>
            <person name="Bogdanovic O."/>
            <person name="Lister R."/>
            <person name="Georgiou G."/>
            <person name="Paranjpe S.S."/>
            <person name="van Kruijsbergen I."/>
            <person name="Shu S."/>
            <person name="Carlson J."/>
            <person name="Kinoshita T."/>
            <person name="Ohta Y."/>
            <person name="Mawaribuchi S."/>
            <person name="Jenkins J."/>
            <person name="Grimwood J."/>
            <person name="Schmutz J."/>
            <person name="Mitros T."/>
            <person name="Mozaffari S.V."/>
            <person name="Suzuki Y."/>
            <person name="Haramoto Y."/>
            <person name="Yamamoto T.S."/>
            <person name="Takagi C."/>
            <person name="Heald R."/>
            <person name="Miller K."/>
            <person name="Haudenschild C."/>
            <person name="Kitzman J."/>
            <person name="Nakayama T."/>
            <person name="Izutsu Y."/>
            <person name="Robert J."/>
            <person name="Fortriede J."/>
            <person name="Burns K."/>
            <person name="Lotay V."/>
            <person name="Karimi K."/>
            <person name="Yasuoka Y."/>
            <person name="Dichmann D.S."/>
            <person name="Flajnik M.F."/>
            <person name="Houston D.W."/>
            <person name="Shendure J."/>
            <person name="DuPasquier L."/>
            <person name="Vize P.D."/>
            <person name="Zorn A.M."/>
            <person name="Ito M."/>
            <person name="Marcotte E.M."/>
            <person name="Wallingford J.B."/>
            <person name="Ito Y."/>
            <person name="Asashima M."/>
            <person name="Ueno N."/>
            <person name="Matsuda Y."/>
            <person name="Veenstra G.J."/>
            <person name="Fujiyama A."/>
            <person name="Harland R.M."/>
            <person name="Taira M."/>
            <person name="Rokhsar D.S."/>
        </authorList>
    </citation>
    <scope>NUCLEOTIDE SEQUENCE [LARGE SCALE GENOMIC DNA]</scope>
    <source>
        <strain evidence="3">J</strain>
    </source>
</reference>
<dbReference type="Proteomes" id="UP000694892">
    <property type="component" value="Chromosome 2L"/>
</dbReference>